<evidence type="ECO:0000256" key="3">
    <source>
        <dbReference type="ARBA" id="ARBA00022840"/>
    </source>
</evidence>
<dbReference type="PANTHER" id="PTHR42939">
    <property type="entry name" value="ABC TRANSPORTER ATP-BINDING PROTEIN ALBC-RELATED"/>
    <property type="match status" value="1"/>
</dbReference>
<accession>A0A0G2ZDJ9</accession>
<organism evidence="5 6">
    <name type="scientific">Kosmotoga pacifica</name>
    <dbReference type="NCBI Taxonomy" id="1330330"/>
    <lineage>
        <taxon>Bacteria</taxon>
        <taxon>Thermotogati</taxon>
        <taxon>Thermotogota</taxon>
        <taxon>Thermotogae</taxon>
        <taxon>Kosmotogales</taxon>
        <taxon>Kosmotogaceae</taxon>
        <taxon>Kosmotoga</taxon>
    </lineage>
</organism>
<dbReference type="Proteomes" id="UP000035159">
    <property type="component" value="Chromosome"/>
</dbReference>
<dbReference type="SMART" id="SM00382">
    <property type="entry name" value="AAA"/>
    <property type="match status" value="1"/>
</dbReference>
<dbReference type="OrthoDB" id="9804819at2"/>
<evidence type="ECO:0000313" key="5">
    <source>
        <dbReference type="EMBL" id="AKI96898.1"/>
    </source>
</evidence>
<evidence type="ECO:0000256" key="1">
    <source>
        <dbReference type="ARBA" id="ARBA00022448"/>
    </source>
</evidence>
<dbReference type="InterPro" id="IPR003439">
    <property type="entry name" value="ABC_transporter-like_ATP-bd"/>
</dbReference>
<dbReference type="InterPro" id="IPR003593">
    <property type="entry name" value="AAA+_ATPase"/>
</dbReference>
<dbReference type="EMBL" id="CP011232">
    <property type="protein sequence ID" value="AKI96898.1"/>
    <property type="molecule type" value="Genomic_DNA"/>
</dbReference>
<dbReference type="InterPro" id="IPR027417">
    <property type="entry name" value="P-loop_NTPase"/>
</dbReference>
<feature type="domain" description="ABC transporter" evidence="4">
    <location>
        <begin position="2"/>
        <end position="215"/>
    </location>
</feature>
<dbReference type="InterPro" id="IPR051782">
    <property type="entry name" value="ABC_Transporter_VariousFunc"/>
</dbReference>
<evidence type="ECO:0000256" key="2">
    <source>
        <dbReference type="ARBA" id="ARBA00022741"/>
    </source>
</evidence>
<dbReference type="PATRIC" id="fig|1330330.3.peg.532"/>
<dbReference type="PANTHER" id="PTHR42939:SF1">
    <property type="entry name" value="ABC TRANSPORTER ATP-BINDING PROTEIN ALBC-RELATED"/>
    <property type="match status" value="1"/>
</dbReference>
<evidence type="ECO:0000313" key="6">
    <source>
        <dbReference type="Proteomes" id="UP000035159"/>
    </source>
</evidence>
<dbReference type="CDD" id="cd03230">
    <property type="entry name" value="ABC_DR_subfamily_A"/>
    <property type="match status" value="1"/>
</dbReference>
<evidence type="ECO:0000259" key="4">
    <source>
        <dbReference type="PROSITE" id="PS50893"/>
    </source>
</evidence>
<dbReference type="PROSITE" id="PS50893">
    <property type="entry name" value="ABC_TRANSPORTER_2"/>
    <property type="match status" value="1"/>
</dbReference>
<dbReference type="Pfam" id="PF00005">
    <property type="entry name" value="ABC_tran"/>
    <property type="match status" value="1"/>
</dbReference>
<keyword evidence="2" id="KW-0547">Nucleotide-binding</keyword>
<keyword evidence="1" id="KW-0813">Transport</keyword>
<dbReference type="STRING" id="1330330.IX53_02640"/>
<keyword evidence="6" id="KW-1185">Reference proteome</keyword>
<dbReference type="SUPFAM" id="SSF52540">
    <property type="entry name" value="P-loop containing nucleoside triphosphate hydrolases"/>
    <property type="match status" value="1"/>
</dbReference>
<dbReference type="KEGG" id="kpf:IX53_02640"/>
<keyword evidence="3 5" id="KW-0067">ATP-binding</keyword>
<dbReference type="AlphaFoldDB" id="A0A0G2ZDJ9"/>
<dbReference type="RefSeq" id="WP_047754033.1">
    <property type="nucleotide sequence ID" value="NZ_CAJUHA010000019.1"/>
</dbReference>
<sequence length="260" mass="28898">MLRIEELKKSYGHNTAVDGISFTVESGEVFALLGPNGAGKTTTLKCILGLRKIDGGSVKLDGTVAYLPEEKNLYPSYSIERLIAFTNDLTEGFDMSKAFSTVKEFGIGLQEKITNLSHGMLTLVYLALVFAQKADIYIMDEPTWGLDPLMRTHAMRIIKELAVSGKTILYTSHILSEVEKLADTVAIMNNGKILEMGRIEELKSRYAAVTVEKGKKVKGFLWRSTQTGDIYILRREKGLTDYEEAPFDAIFEAVVRGDAR</sequence>
<dbReference type="GO" id="GO:0016887">
    <property type="term" value="F:ATP hydrolysis activity"/>
    <property type="evidence" value="ECO:0007669"/>
    <property type="project" value="InterPro"/>
</dbReference>
<proteinExistence type="predicted"/>
<reference evidence="5 6" key="1">
    <citation type="submission" date="2015-04" db="EMBL/GenBank/DDBJ databases">
        <title>Complete Genome Sequence of Kosmotoga pacifica SLHLJ1.</title>
        <authorList>
            <person name="Jiang L.J."/>
            <person name="Shao Z.Z."/>
            <person name="Jebbar M."/>
        </authorList>
    </citation>
    <scope>NUCLEOTIDE SEQUENCE [LARGE SCALE GENOMIC DNA]</scope>
    <source>
        <strain evidence="5 6">SLHLJ1</strain>
    </source>
</reference>
<dbReference type="Gene3D" id="3.40.50.300">
    <property type="entry name" value="P-loop containing nucleotide triphosphate hydrolases"/>
    <property type="match status" value="1"/>
</dbReference>
<gene>
    <name evidence="5" type="ORF">IX53_02640</name>
</gene>
<dbReference type="GO" id="GO:0005524">
    <property type="term" value="F:ATP binding"/>
    <property type="evidence" value="ECO:0007669"/>
    <property type="project" value="UniProtKB-KW"/>
</dbReference>
<name>A0A0G2ZDJ9_9BACT</name>
<protein>
    <submittedName>
        <fullName evidence="5">Multidrug ABC transporter ATP-binding protein</fullName>
    </submittedName>
</protein>